<proteinExistence type="predicted"/>
<dbReference type="AlphaFoldDB" id="B2KBT1"/>
<keyword evidence="2" id="KW-0488">Methylation</keyword>
<comment type="subcellular location">
    <subcellularLocation>
        <location evidence="1">Membrane</location>
        <topology evidence="1">Single-pass membrane protein</topology>
    </subcellularLocation>
</comment>
<dbReference type="RefSeq" id="WP_012414450.1">
    <property type="nucleotide sequence ID" value="NC_010644.1"/>
</dbReference>
<dbReference type="KEGG" id="emi:Emin_0274"/>
<feature type="transmembrane region" description="Helical" evidence="6">
    <location>
        <begin position="25"/>
        <end position="49"/>
    </location>
</feature>
<gene>
    <name evidence="7" type="ordered locus">Emin_0274</name>
</gene>
<dbReference type="STRING" id="445932.Emin_0274"/>
<dbReference type="Pfam" id="PF07963">
    <property type="entry name" value="N_methyl"/>
    <property type="match status" value="1"/>
</dbReference>
<keyword evidence="4 6" id="KW-1133">Transmembrane helix</keyword>
<dbReference type="PANTHER" id="PTHR30093">
    <property type="entry name" value="GENERAL SECRETION PATHWAY PROTEIN G"/>
    <property type="match status" value="1"/>
</dbReference>
<name>B2KBT1_ELUMP</name>
<dbReference type="PANTHER" id="PTHR30093:SF44">
    <property type="entry name" value="TYPE II SECRETION SYSTEM CORE PROTEIN G"/>
    <property type="match status" value="1"/>
</dbReference>
<dbReference type="InterPro" id="IPR045584">
    <property type="entry name" value="Pilin-like"/>
</dbReference>
<sequence>MNQSKSLSLIPSCTAHFSKLLNNRAFTLIELLVVVLIIGILAAIALPMYTKAVDKSKAVEAIGIVKNFSDANQRYLLEYGVCAPSADDLDIDLNIDTNKYTVTYSIADHCRFEIKNKKNGLLIMAYGGSYAAAQCPNGDCVYCKVSKNSTYLISLCKTFGPLATEGTYLYYRIR</sequence>
<dbReference type="SUPFAM" id="SSF54523">
    <property type="entry name" value="Pili subunits"/>
    <property type="match status" value="1"/>
</dbReference>
<dbReference type="Gene3D" id="3.30.700.10">
    <property type="entry name" value="Glycoprotein, Type 4 Pilin"/>
    <property type="match status" value="1"/>
</dbReference>
<organism evidence="7 8">
    <name type="scientific">Elusimicrobium minutum (strain Pei191)</name>
    <dbReference type="NCBI Taxonomy" id="445932"/>
    <lineage>
        <taxon>Bacteria</taxon>
        <taxon>Pseudomonadati</taxon>
        <taxon>Elusimicrobiota</taxon>
        <taxon>Elusimicrobia</taxon>
        <taxon>Elusimicrobiales</taxon>
        <taxon>Elusimicrobiaceae</taxon>
        <taxon>Elusimicrobium</taxon>
    </lineage>
</organism>
<reference evidence="7 8" key="1">
    <citation type="journal article" date="2009" name="Appl. Environ. Microbiol.">
        <title>Genomic analysis of 'Elusimicrobium minutum,' the first cultivated representative of the phylum 'Elusimicrobia' (formerly termite group 1).</title>
        <authorList>
            <person name="Herlemann D.P.R."/>
            <person name="Geissinger O."/>
            <person name="Ikeda-Ohtsubo W."/>
            <person name="Kunin V."/>
            <person name="Sun H."/>
            <person name="Lapidus A."/>
            <person name="Hugenholtz P."/>
            <person name="Brune A."/>
        </authorList>
    </citation>
    <scope>NUCLEOTIDE SEQUENCE [LARGE SCALE GENOMIC DNA]</scope>
    <source>
        <strain evidence="7 8">Pei191</strain>
    </source>
</reference>
<dbReference type="NCBIfam" id="TIGR02532">
    <property type="entry name" value="IV_pilin_GFxxxE"/>
    <property type="match status" value="1"/>
</dbReference>
<dbReference type="GO" id="GO:0016020">
    <property type="term" value="C:membrane"/>
    <property type="evidence" value="ECO:0007669"/>
    <property type="project" value="UniProtKB-SubCell"/>
</dbReference>
<evidence type="ECO:0000256" key="1">
    <source>
        <dbReference type="ARBA" id="ARBA00004167"/>
    </source>
</evidence>
<keyword evidence="3 6" id="KW-0812">Transmembrane</keyword>
<keyword evidence="8" id="KW-1185">Reference proteome</keyword>
<dbReference type="EMBL" id="CP001055">
    <property type="protein sequence ID" value="ACC97835.1"/>
    <property type="molecule type" value="Genomic_DNA"/>
</dbReference>
<accession>B2KBT1</accession>
<evidence type="ECO:0000313" key="8">
    <source>
        <dbReference type="Proteomes" id="UP000001029"/>
    </source>
</evidence>
<dbReference type="InterPro" id="IPR012902">
    <property type="entry name" value="N_methyl_site"/>
</dbReference>
<evidence type="ECO:0000313" key="7">
    <source>
        <dbReference type="EMBL" id="ACC97835.1"/>
    </source>
</evidence>
<evidence type="ECO:0000256" key="3">
    <source>
        <dbReference type="ARBA" id="ARBA00022692"/>
    </source>
</evidence>
<keyword evidence="5 6" id="KW-0472">Membrane</keyword>
<evidence type="ECO:0000256" key="2">
    <source>
        <dbReference type="ARBA" id="ARBA00022481"/>
    </source>
</evidence>
<evidence type="ECO:0000256" key="5">
    <source>
        <dbReference type="ARBA" id="ARBA00023136"/>
    </source>
</evidence>
<protein>
    <submittedName>
        <fullName evidence="7">Type II secretion system subunit</fullName>
    </submittedName>
</protein>
<dbReference type="Proteomes" id="UP000001029">
    <property type="component" value="Chromosome"/>
</dbReference>
<evidence type="ECO:0000256" key="6">
    <source>
        <dbReference type="SAM" id="Phobius"/>
    </source>
</evidence>
<evidence type="ECO:0000256" key="4">
    <source>
        <dbReference type="ARBA" id="ARBA00022989"/>
    </source>
</evidence>
<dbReference type="HOGENOM" id="CLU_091705_3_0_0"/>